<dbReference type="Pfam" id="PF12833">
    <property type="entry name" value="HTH_18"/>
    <property type="match status" value="1"/>
</dbReference>
<dbReference type="InterPro" id="IPR009057">
    <property type="entry name" value="Homeodomain-like_sf"/>
</dbReference>
<evidence type="ECO:0000259" key="4">
    <source>
        <dbReference type="PROSITE" id="PS01124"/>
    </source>
</evidence>
<evidence type="ECO:0000256" key="1">
    <source>
        <dbReference type="ARBA" id="ARBA00023015"/>
    </source>
</evidence>
<evidence type="ECO:0000256" key="3">
    <source>
        <dbReference type="ARBA" id="ARBA00023163"/>
    </source>
</evidence>
<name>A0A1H5X7G9_XYLRU</name>
<dbReference type="Gene3D" id="1.10.10.60">
    <property type="entry name" value="Homeodomain-like"/>
    <property type="match status" value="1"/>
</dbReference>
<feature type="domain" description="HTH araC/xylS-type" evidence="4">
    <location>
        <begin position="202"/>
        <end position="300"/>
    </location>
</feature>
<evidence type="ECO:0000313" key="5">
    <source>
        <dbReference type="EMBL" id="SEG07699.1"/>
    </source>
</evidence>
<dbReference type="PANTHER" id="PTHR43280:SF32">
    <property type="entry name" value="TRANSCRIPTIONAL REGULATORY PROTEIN"/>
    <property type="match status" value="1"/>
</dbReference>
<dbReference type="SUPFAM" id="SSF51182">
    <property type="entry name" value="RmlC-like cupins"/>
    <property type="match status" value="1"/>
</dbReference>
<keyword evidence="1" id="KW-0805">Transcription regulation</keyword>
<evidence type="ECO:0000256" key="2">
    <source>
        <dbReference type="ARBA" id="ARBA00023125"/>
    </source>
</evidence>
<dbReference type="GO" id="GO:0043565">
    <property type="term" value="F:sequence-specific DNA binding"/>
    <property type="evidence" value="ECO:0007669"/>
    <property type="project" value="InterPro"/>
</dbReference>
<proteinExistence type="predicted"/>
<dbReference type="Proteomes" id="UP000236735">
    <property type="component" value="Unassembled WGS sequence"/>
</dbReference>
<dbReference type="SMART" id="SM00342">
    <property type="entry name" value="HTH_ARAC"/>
    <property type="match status" value="1"/>
</dbReference>
<sequence>MNRQPQLMDATRMRDILTPHLSQMREHIFMNSELAMVRGDSTVFSLLMRQKPPFTINDHRLGIIMNGEAEITINLQDRHLTSGTLVYIGPGTIIHPKRLSPDLRIFGMGLFLNFPMPFAQGQMPSAFNGQVRDFQLLVSEENIATATHIMDAIWQTIHATDDYHRPTVTALVAAQMHHYNQLFQQQIDQQASSRSREQTIFDRFLQLVTQHCAEHHQIGYYADRMCLTERYLNTIIRQTSSVTAKDWIDRALITRIKIELRHTDKPAAQIADEMHFANPSFFSKYFRRLTGMTPGEYKKN</sequence>
<dbReference type="PANTHER" id="PTHR43280">
    <property type="entry name" value="ARAC-FAMILY TRANSCRIPTIONAL REGULATOR"/>
    <property type="match status" value="1"/>
</dbReference>
<dbReference type="SUPFAM" id="SSF46689">
    <property type="entry name" value="Homeodomain-like"/>
    <property type="match status" value="1"/>
</dbReference>
<dbReference type="GO" id="GO:0003700">
    <property type="term" value="F:DNA-binding transcription factor activity"/>
    <property type="evidence" value="ECO:0007669"/>
    <property type="project" value="InterPro"/>
</dbReference>
<keyword evidence="2" id="KW-0238">DNA-binding</keyword>
<dbReference type="PROSITE" id="PS01124">
    <property type="entry name" value="HTH_ARAC_FAMILY_2"/>
    <property type="match status" value="1"/>
</dbReference>
<evidence type="ECO:0000313" key="6">
    <source>
        <dbReference type="Proteomes" id="UP000236735"/>
    </source>
</evidence>
<dbReference type="AlphaFoldDB" id="A0A1H5X7G9"/>
<dbReference type="EMBL" id="FNUV01000008">
    <property type="protein sequence ID" value="SEG07699.1"/>
    <property type="molecule type" value="Genomic_DNA"/>
</dbReference>
<organism evidence="5 6">
    <name type="scientific">Xylanibacter ruminicola</name>
    <name type="common">Prevotella ruminicola</name>
    <dbReference type="NCBI Taxonomy" id="839"/>
    <lineage>
        <taxon>Bacteria</taxon>
        <taxon>Pseudomonadati</taxon>
        <taxon>Bacteroidota</taxon>
        <taxon>Bacteroidia</taxon>
        <taxon>Bacteroidales</taxon>
        <taxon>Prevotellaceae</taxon>
        <taxon>Xylanibacter</taxon>
    </lineage>
</organism>
<keyword evidence="3" id="KW-0804">Transcription</keyword>
<dbReference type="InterPro" id="IPR011051">
    <property type="entry name" value="RmlC_Cupin_sf"/>
</dbReference>
<protein>
    <submittedName>
        <fullName evidence="5">Helix-turn-helix domain-containing protein</fullName>
    </submittedName>
</protein>
<reference evidence="5 6" key="1">
    <citation type="submission" date="2016-10" db="EMBL/GenBank/DDBJ databases">
        <authorList>
            <person name="de Groot N.N."/>
        </authorList>
    </citation>
    <scope>NUCLEOTIDE SEQUENCE [LARGE SCALE GENOMIC DNA]</scope>
    <source>
        <strain evidence="5 6">AR32</strain>
    </source>
</reference>
<gene>
    <name evidence="5" type="ORF">SAMN05216354_2679</name>
</gene>
<dbReference type="InterPro" id="IPR018060">
    <property type="entry name" value="HTH_AraC"/>
</dbReference>
<accession>A0A1H5X7G9</accession>
<dbReference type="RefSeq" id="WP_181020832.1">
    <property type="nucleotide sequence ID" value="NZ_FNUV01000008.1"/>
</dbReference>